<evidence type="ECO:0000313" key="2">
    <source>
        <dbReference type="Proteomes" id="UP000541470"/>
    </source>
</evidence>
<proteinExistence type="predicted"/>
<name>A0A7Y0AXN6_9HYPH</name>
<keyword evidence="2" id="KW-1185">Reference proteome</keyword>
<organism evidence="1 2">
    <name type="scientific">Rhizobium terricola</name>
    <dbReference type="NCBI Taxonomy" id="2728849"/>
    <lineage>
        <taxon>Bacteria</taxon>
        <taxon>Pseudomonadati</taxon>
        <taxon>Pseudomonadota</taxon>
        <taxon>Alphaproteobacteria</taxon>
        <taxon>Hyphomicrobiales</taxon>
        <taxon>Rhizobiaceae</taxon>
        <taxon>Rhizobium/Agrobacterium group</taxon>
        <taxon>Rhizobium</taxon>
    </lineage>
</organism>
<reference evidence="1 2" key="1">
    <citation type="submission" date="2020-04" db="EMBL/GenBank/DDBJ databases">
        <title>Rhizobium sp. S-51 isolated from soil.</title>
        <authorList>
            <person name="Dahal R.H."/>
        </authorList>
    </citation>
    <scope>NUCLEOTIDE SEQUENCE [LARGE SCALE GENOMIC DNA]</scope>
    <source>
        <strain evidence="1 2">S-51</strain>
    </source>
</reference>
<gene>
    <name evidence="1" type="ORF">HHL25_14165</name>
</gene>
<dbReference type="AlphaFoldDB" id="A0A7Y0AXN6"/>
<dbReference type="EMBL" id="JABBGK010000002">
    <property type="protein sequence ID" value="NML75272.1"/>
    <property type="molecule type" value="Genomic_DNA"/>
</dbReference>
<comment type="caution">
    <text evidence="1">The sequence shown here is derived from an EMBL/GenBank/DDBJ whole genome shotgun (WGS) entry which is preliminary data.</text>
</comment>
<evidence type="ECO:0000313" key="1">
    <source>
        <dbReference type="EMBL" id="NML75272.1"/>
    </source>
</evidence>
<accession>A0A7Y0AXN6</accession>
<protein>
    <submittedName>
        <fullName evidence="1">Uncharacterized protein</fullName>
    </submittedName>
</protein>
<sequence>MIAKKIEESNEAGSILGAAARLMGAVTERPHGDTANDLLAAISAYYEGMEAFNQNDLIDNDEIQALAAVTYEPPTEALQQWSVPARNHEEAVAALRLATVELDRGDDSVVEPMVKAAFHFFDGKQAAQQQAPSILSLEPSADFDFALKALSYLETRKDEAWSQICVYENECHDGRFRGDFEGWKEWAKSTPHPFLQWQYETLSDLAIALEKFVCARESQSVGDLVAKMQLNALWIRDDMGEVIENYSEESCLLIKSILPLVERLTANKAEGAAKGRAPLTDAARKP</sequence>
<dbReference type="RefSeq" id="WP_169592100.1">
    <property type="nucleotide sequence ID" value="NZ_JABBGK010000002.1"/>
</dbReference>
<dbReference type="Proteomes" id="UP000541470">
    <property type="component" value="Unassembled WGS sequence"/>
</dbReference>